<comment type="similarity">
    <text evidence="1">Belongs to the universal ribosomal protein uL13 family.</text>
</comment>
<dbReference type="HAMAP" id="MF_01366">
    <property type="entry name" value="Ribosomal_uL13"/>
    <property type="match status" value="1"/>
</dbReference>
<gene>
    <name evidence="4" type="ORF">BOKJ2_LOCUS1701</name>
</gene>
<dbReference type="GO" id="GO:0017148">
    <property type="term" value="P:negative regulation of translation"/>
    <property type="evidence" value="ECO:0007669"/>
    <property type="project" value="TreeGrafter"/>
</dbReference>
<dbReference type="EMBL" id="CAJFDH010000001">
    <property type="protein sequence ID" value="CAD5207017.1"/>
    <property type="molecule type" value="Genomic_DNA"/>
</dbReference>
<dbReference type="CDD" id="cd00392">
    <property type="entry name" value="Ribosomal_L13"/>
    <property type="match status" value="1"/>
</dbReference>
<protein>
    <recommendedName>
        <fullName evidence="6">39S ribosomal protein L13, mitochondrial</fullName>
    </recommendedName>
</protein>
<evidence type="ECO:0000313" key="5">
    <source>
        <dbReference type="Proteomes" id="UP000614601"/>
    </source>
</evidence>
<dbReference type="GO" id="GO:0003729">
    <property type="term" value="F:mRNA binding"/>
    <property type="evidence" value="ECO:0007669"/>
    <property type="project" value="TreeGrafter"/>
</dbReference>
<dbReference type="Pfam" id="PF00572">
    <property type="entry name" value="Ribosomal_L13"/>
    <property type="match status" value="1"/>
</dbReference>
<dbReference type="GO" id="GO:0006412">
    <property type="term" value="P:translation"/>
    <property type="evidence" value="ECO:0007669"/>
    <property type="project" value="InterPro"/>
</dbReference>
<keyword evidence="2" id="KW-0689">Ribosomal protein</keyword>
<dbReference type="EMBL" id="CAJFCW020000001">
    <property type="protein sequence ID" value="CAG9084043.1"/>
    <property type="molecule type" value="Genomic_DNA"/>
</dbReference>
<dbReference type="OrthoDB" id="274622at2759"/>
<dbReference type="GO" id="GO:0005762">
    <property type="term" value="C:mitochondrial large ribosomal subunit"/>
    <property type="evidence" value="ECO:0007669"/>
    <property type="project" value="TreeGrafter"/>
</dbReference>
<keyword evidence="3" id="KW-0687">Ribonucleoprotein</keyword>
<evidence type="ECO:0000256" key="1">
    <source>
        <dbReference type="ARBA" id="ARBA00006227"/>
    </source>
</evidence>
<evidence type="ECO:0008006" key="6">
    <source>
        <dbReference type="Google" id="ProtNLM"/>
    </source>
</evidence>
<proteinExistence type="inferred from homology"/>
<name>A0A811JU79_9BILA</name>
<dbReference type="Proteomes" id="UP000783686">
    <property type="component" value="Unassembled WGS sequence"/>
</dbReference>
<dbReference type="GO" id="GO:0003735">
    <property type="term" value="F:structural constituent of ribosome"/>
    <property type="evidence" value="ECO:0007669"/>
    <property type="project" value="InterPro"/>
</dbReference>
<dbReference type="Proteomes" id="UP000614601">
    <property type="component" value="Unassembled WGS sequence"/>
</dbReference>
<evidence type="ECO:0000256" key="3">
    <source>
        <dbReference type="ARBA" id="ARBA00023274"/>
    </source>
</evidence>
<accession>A0A811JU79</accession>
<comment type="caution">
    <text evidence="4">The sequence shown here is derived from an EMBL/GenBank/DDBJ whole genome shotgun (WGS) entry which is preliminary data.</text>
</comment>
<evidence type="ECO:0000256" key="2">
    <source>
        <dbReference type="ARBA" id="ARBA00022980"/>
    </source>
</evidence>
<sequence length="217" mass="25962">MKKMKRRLKVYCSRLISDVFVYHVIKVMTSRLARVNQWLLFSRQWHVIDGANQDVFELGNLAANHLSGKWKPIYHPLTDCGDNVVIVNCKDVAMHGFNWKHMLFHYNKEYPRSKTDIRAHEIHEFEPTRIAFAAVYKALGRTPIRRHQIERLHLFADDEMPEFIRMNIGSQLRQVQKVPKKSTEYTEEERQNFPLLFKRRSDHVLDWEQTPPEIERH</sequence>
<reference evidence="4" key="1">
    <citation type="submission" date="2020-09" db="EMBL/GenBank/DDBJ databases">
        <authorList>
            <person name="Kikuchi T."/>
        </authorList>
    </citation>
    <scope>NUCLEOTIDE SEQUENCE</scope>
    <source>
        <strain evidence="4">SH1</strain>
    </source>
</reference>
<dbReference type="SUPFAM" id="SSF52161">
    <property type="entry name" value="Ribosomal protein L13"/>
    <property type="match status" value="1"/>
</dbReference>
<dbReference type="Gene3D" id="3.90.1180.10">
    <property type="entry name" value="Ribosomal protein L13"/>
    <property type="match status" value="1"/>
</dbReference>
<dbReference type="PANTHER" id="PTHR11545:SF2">
    <property type="entry name" value="LARGE RIBOSOMAL SUBUNIT PROTEIN UL13M"/>
    <property type="match status" value="1"/>
</dbReference>
<evidence type="ECO:0000313" key="4">
    <source>
        <dbReference type="EMBL" id="CAD5207017.1"/>
    </source>
</evidence>
<dbReference type="InterPro" id="IPR005822">
    <property type="entry name" value="Ribosomal_uL13"/>
</dbReference>
<dbReference type="InterPro" id="IPR036899">
    <property type="entry name" value="Ribosomal_uL13_sf"/>
</dbReference>
<dbReference type="PANTHER" id="PTHR11545">
    <property type="entry name" value="RIBOSOMAL PROTEIN L13"/>
    <property type="match status" value="1"/>
</dbReference>
<dbReference type="AlphaFoldDB" id="A0A811JU79"/>
<keyword evidence="5" id="KW-1185">Reference proteome</keyword>
<organism evidence="4 5">
    <name type="scientific">Bursaphelenchus okinawaensis</name>
    <dbReference type="NCBI Taxonomy" id="465554"/>
    <lineage>
        <taxon>Eukaryota</taxon>
        <taxon>Metazoa</taxon>
        <taxon>Ecdysozoa</taxon>
        <taxon>Nematoda</taxon>
        <taxon>Chromadorea</taxon>
        <taxon>Rhabditida</taxon>
        <taxon>Tylenchina</taxon>
        <taxon>Tylenchomorpha</taxon>
        <taxon>Aphelenchoidea</taxon>
        <taxon>Aphelenchoididae</taxon>
        <taxon>Bursaphelenchus</taxon>
    </lineage>
</organism>